<protein>
    <submittedName>
        <fullName evidence="1">Uncharacterized protein</fullName>
    </submittedName>
</protein>
<evidence type="ECO:0000313" key="1">
    <source>
        <dbReference type="EMBL" id="KAH6651340.1"/>
    </source>
</evidence>
<accession>A0ACB7PS32</accession>
<keyword evidence="2" id="KW-1185">Reference proteome</keyword>
<comment type="caution">
    <text evidence="1">The sequence shown here is derived from an EMBL/GenBank/DDBJ whole genome shotgun (WGS) entry which is preliminary data.</text>
</comment>
<proteinExistence type="predicted"/>
<gene>
    <name evidence="1" type="ORF">F5144DRAFT_544268</name>
</gene>
<dbReference type="Proteomes" id="UP000724584">
    <property type="component" value="Unassembled WGS sequence"/>
</dbReference>
<organism evidence="1 2">
    <name type="scientific">Chaetomium tenue</name>
    <dbReference type="NCBI Taxonomy" id="1854479"/>
    <lineage>
        <taxon>Eukaryota</taxon>
        <taxon>Fungi</taxon>
        <taxon>Dikarya</taxon>
        <taxon>Ascomycota</taxon>
        <taxon>Pezizomycotina</taxon>
        <taxon>Sordariomycetes</taxon>
        <taxon>Sordariomycetidae</taxon>
        <taxon>Sordariales</taxon>
        <taxon>Chaetomiaceae</taxon>
        <taxon>Chaetomium</taxon>
    </lineage>
</organism>
<sequence length="257" mass="27022">MDRRQHALETYGTDPETNRFSGIEVVNNTPEKYYVSPEYDQKFPASERPPSAPKNKICGLSRPIFFLTIALSALAILVVGLGAGLGVALSKVQASPSNMNADDGNANAPRVDPLTLSSAVDTSASSPTSTPATTSTDTTATTTSSSTSSSRPKPSNICPSADNSVIKGTVGDVRYRVACDSDFTGSGKETLASFFAETWDNCLKLCNTMNYFQERTDVGCTWNVAGTGQQTPGTCWCLGGADKELVANVGNVAAVPL</sequence>
<dbReference type="EMBL" id="JAGIZQ010000001">
    <property type="protein sequence ID" value="KAH6651340.1"/>
    <property type="molecule type" value="Genomic_DNA"/>
</dbReference>
<reference evidence="1 2" key="1">
    <citation type="journal article" date="2021" name="Nat. Commun.">
        <title>Genetic determinants of endophytism in the Arabidopsis root mycobiome.</title>
        <authorList>
            <person name="Mesny F."/>
            <person name="Miyauchi S."/>
            <person name="Thiergart T."/>
            <person name="Pickel B."/>
            <person name="Atanasova L."/>
            <person name="Karlsson M."/>
            <person name="Huettel B."/>
            <person name="Barry K.W."/>
            <person name="Haridas S."/>
            <person name="Chen C."/>
            <person name="Bauer D."/>
            <person name="Andreopoulos W."/>
            <person name="Pangilinan J."/>
            <person name="LaButti K."/>
            <person name="Riley R."/>
            <person name="Lipzen A."/>
            <person name="Clum A."/>
            <person name="Drula E."/>
            <person name="Henrissat B."/>
            <person name="Kohler A."/>
            <person name="Grigoriev I.V."/>
            <person name="Martin F.M."/>
            <person name="Hacquard S."/>
        </authorList>
    </citation>
    <scope>NUCLEOTIDE SEQUENCE [LARGE SCALE GENOMIC DNA]</scope>
    <source>
        <strain evidence="1 2">MPI-SDFR-AT-0079</strain>
    </source>
</reference>
<name>A0ACB7PS32_9PEZI</name>
<evidence type="ECO:0000313" key="2">
    <source>
        <dbReference type="Proteomes" id="UP000724584"/>
    </source>
</evidence>